<dbReference type="Pfam" id="PF03370">
    <property type="entry name" value="CBM_21"/>
    <property type="match status" value="1"/>
</dbReference>
<keyword evidence="4" id="KW-1185">Reference proteome</keyword>
<feature type="compositionally biased region" description="Basic and acidic residues" evidence="1">
    <location>
        <begin position="112"/>
        <end position="129"/>
    </location>
</feature>
<reference evidence="3" key="1">
    <citation type="journal article" date="2020" name="bioRxiv">
        <title>Whole genome comparisons of ergot fungi reveals the divergence and evolution of species within the genus Claviceps are the result of varying mechanisms driving genome evolution and host range expansion.</title>
        <authorList>
            <person name="Wyka S.A."/>
            <person name="Mondo S.J."/>
            <person name="Liu M."/>
            <person name="Dettman J."/>
            <person name="Nalam V."/>
            <person name="Broders K.D."/>
        </authorList>
    </citation>
    <scope>NUCLEOTIDE SEQUENCE</scope>
    <source>
        <strain evidence="3">CCC 489</strain>
    </source>
</reference>
<dbReference type="GO" id="GO:2001069">
    <property type="term" value="F:glycogen binding"/>
    <property type="evidence" value="ECO:0007669"/>
    <property type="project" value="TreeGrafter"/>
</dbReference>
<dbReference type="InterPro" id="IPR050782">
    <property type="entry name" value="PP1_regulatory_subunit_3"/>
</dbReference>
<gene>
    <name evidence="3" type="ORF">E4U42_007920</name>
</gene>
<dbReference type="OrthoDB" id="1881at2759"/>
<dbReference type="PANTHER" id="PTHR12307">
    <property type="entry name" value="PROTEIN PHOSPHATASE 1 REGULATORY SUBUNIT"/>
    <property type="match status" value="1"/>
</dbReference>
<evidence type="ECO:0000256" key="1">
    <source>
        <dbReference type="SAM" id="MobiDB-lite"/>
    </source>
</evidence>
<evidence type="ECO:0000259" key="2">
    <source>
        <dbReference type="PROSITE" id="PS51159"/>
    </source>
</evidence>
<evidence type="ECO:0000313" key="3">
    <source>
        <dbReference type="EMBL" id="KAG5915741.1"/>
    </source>
</evidence>
<dbReference type="GO" id="GO:0005979">
    <property type="term" value="P:regulation of glycogen biosynthetic process"/>
    <property type="evidence" value="ECO:0007669"/>
    <property type="project" value="TreeGrafter"/>
</dbReference>
<organism evidence="3 4">
    <name type="scientific">Claviceps africana</name>
    <dbReference type="NCBI Taxonomy" id="83212"/>
    <lineage>
        <taxon>Eukaryota</taxon>
        <taxon>Fungi</taxon>
        <taxon>Dikarya</taxon>
        <taxon>Ascomycota</taxon>
        <taxon>Pezizomycotina</taxon>
        <taxon>Sordariomycetes</taxon>
        <taxon>Hypocreomycetidae</taxon>
        <taxon>Hypocreales</taxon>
        <taxon>Clavicipitaceae</taxon>
        <taxon>Claviceps</taxon>
    </lineage>
</organism>
<feature type="compositionally biased region" description="Low complexity" evidence="1">
    <location>
        <begin position="1"/>
        <end position="26"/>
    </location>
</feature>
<dbReference type="PANTHER" id="PTHR12307:SF36">
    <property type="entry name" value="GLYCOGEN-BINDING SUBUNIT 76A"/>
    <property type="match status" value="1"/>
</dbReference>
<protein>
    <recommendedName>
        <fullName evidence="2">CBM21 domain-containing protein</fullName>
    </recommendedName>
</protein>
<evidence type="ECO:0000313" key="4">
    <source>
        <dbReference type="Proteomes" id="UP000811619"/>
    </source>
</evidence>
<feature type="region of interest" description="Disordered" evidence="1">
    <location>
        <begin position="435"/>
        <end position="471"/>
    </location>
</feature>
<feature type="domain" description="CBM21" evidence="2">
    <location>
        <begin position="311"/>
        <end position="425"/>
    </location>
</feature>
<name>A0A8K0NFU7_9HYPO</name>
<feature type="region of interest" description="Disordered" evidence="1">
    <location>
        <begin position="1"/>
        <end position="169"/>
    </location>
</feature>
<dbReference type="PROSITE" id="PS51159">
    <property type="entry name" value="CBM21"/>
    <property type="match status" value="1"/>
</dbReference>
<feature type="region of interest" description="Disordered" evidence="1">
    <location>
        <begin position="188"/>
        <end position="207"/>
    </location>
</feature>
<dbReference type="InterPro" id="IPR038175">
    <property type="entry name" value="CBM21_dom_sf"/>
</dbReference>
<dbReference type="GO" id="GO:0000164">
    <property type="term" value="C:protein phosphatase type 1 complex"/>
    <property type="evidence" value="ECO:0007669"/>
    <property type="project" value="TreeGrafter"/>
</dbReference>
<dbReference type="GO" id="GO:0008157">
    <property type="term" value="F:protein phosphatase 1 binding"/>
    <property type="evidence" value="ECO:0007669"/>
    <property type="project" value="TreeGrafter"/>
</dbReference>
<feature type="region of interest" description="Disordered" evidence="1">
    <location>
        <begin position="619"/>
        <end position="667"/>
    </location>
</feature>
<dbReference type="Proteomes" id="UP000811619">
    <property type="component" value="Unassembled WGS sequence"/>
</dbReference>
<dbReference type="EMBL" id="SRPY01000953">
    <property type="protein sequence ID" value="KAG5915741.1"/>
    <property type="molecule type" value="Genomic_DNA"/>
</dbReference>
<proteinExistence type="predicted"/>
<comment type="caution">
    <text evidence="3">The sequence shown here is derived from an EMBL/GenBank/DDBJ whole genome shotgun (WGS) entry which is preliminary data.</text>
</comment>
<feature type="region of interest" description="Disordered" evidence="1">
    <location>
        <begin position="689"/>
        <end position="731"/>
    </location>
</feature>
<sequence>MPYTPPSHRSPASSASNSPDLSRRSSFQSAPRPNLPRSASYLNKHRRTPSPSPSSSPFNGAEKMKTMVLKDLGGSVRQSPPPRPDSNDLIPKGAVISPPDSTASCSDDDEPPEKNRPQTDVLRDLRDAVSKISKPTTPPPQPTQPKIAIPPSLHTSYSTSALGDLPLAGRGRRQGHVRCATEPNAALLLKPDSHSPPTVSDEDTDEDLKYKPQMVRKKSGELVRPALRGRRRPSSMPGTPLFSKAVHFDSHLEHVRHFLQVDRPLAVSAGSSPVETHENDDEYPFPTSGCGGQASPPFEWELATPNFPRDSLIRKSMPVRLEKVWLSNDQKSLFGSVAVANLAFNKSVVCRFTLDYWKTVSEVNADYTHEIRPRESTQGLDRFTFTIKLSDMADLESKTLFFCIRYTVHGQEYWDNNDTTNFQVDFRKRYLPQNGKNNFQGVGSKPLGGLPRSNRRQNSRSTTLRPPTVTASDLDAFGSGTGVFNYEQTIHEFLGEPEMGGGLRFKSKSSSTLASDNLAMDLVSPSGIIFSNRYDFSASLDAAVKAAKVPTSGQRRVKEHDTLYMKKNIHDDAPFKSAAATASANTSSAGMPTAAPSLPSTSYEELVNKYCFFGSATKQASSSNSDVSSKVGTPDGQKGQQARGAYKPLTPEESPVRQRQHAGGASHHSLFYAPSNSYFLPTNAAQNTSYFTGSPPSQRESFGGSLSPSRGCTTPPTLASGSGTPGSDVATERFPWTADAHGATAIQS</sequence>
<dbReference type="Gene3D" id="2.60.40.2440">
    <property type="entry name" value="Carbohydrate binding type-21 domain"/>
    <property type="match status" value="1"/>
</dbReference>
<dbReference type="InterPro" id="IPR005036">
    <property type="entry name" value="CBM21_dom"/>
</dbReference>
<feature type="compositionally biased region" description="Polar residues" evidence="1">
    <location>
        <begin position="689"/>
        <end position="722"/>
    </location>
</feature>
<dbReference type="AlphaFoldDB" id="A0A8K0NFU7"/>
<accession>A0A8K0NFU7</accession>